<accession>A0ABS2N8N6</accession>
<dbReference type="InterPro" id="IPR011009">
    <property type="entry name" value="Kinase-like_dom_sf"/>
</dbReference>
<dbReference type="Gene3D" id="1.10.510.10">
    <property type="entry name" value="Transferase(Phosphotransferase) domain 1"/>
    <property type="match status" value="1"/>
</dbReference>
<feature type="domain" description="Protein kinase" evidence="1">
    <location>
        <begin position="26"/>
        <end position="259"/>
    </location>
</feature>
<evidence type="ECO:0000313" key="3">
    <source>
        <dbReference type="Proteomes" id="UP001646157"/>
    </source>
</evidence>
<dbReference type="EC" id="2.7.11.1" evidence="2"/>
<comment type="caution">
    <text evidence="2">The sequence shown here is derived from an EMBL/GenBank/DDBJ whole genome shotgun (WGS) entry which is preliminary data.</text>
</comment>
<reference evidence="2 3" key="1">
    <citation type="submission" date="2021-01" db="EMBL/GenBank/DDBJ databases">
        <title>Genomic Encyclopedia of Type Strains, Phase IV (KMG-IV): sequencing the most valuable type-strain genomes for metagenomic binning, comparative biology and taxonomic classification.</title>
        <authorList>
            <person name="Goeker M."/>
        </authorList>
    </citation>
    <scope>NUCLEOTIDE SEQUENCE [LARGE SCALE GENOMIC DNA]</scope>
    <source>
        <strain evidence="2 3">DSM 24834</strain>
    </source>
</reference>
<keyword evidence="3" id="KW-1185">Reference proteome</keyword>
<dbReference type="RefSeq" id="WP_205168407.1">
    <property type="nucleotide sequence ID" value="NZ_JAFBDZ010000001.1"/>
</dbReference>
<dbReference type="SUPFAM" id="SSF56112">
    <property type="entry name" value="Protein kinase-like (PK-like)"/>
    <property type="match status" value="1"/>
</dbReference>
<dbReference type="Proteomes" id="UP001646157">
    <property type="component" value="Unassembled WGS sequence"/>
</dbReference>
<keyword evidence="2" id="KW-0808">Transferase</keyword>
<dbReference type="PROSITE" id="PS50011">
    <property type="entry name" value="PROTEIN_KINASE_DOM"/>
    <property type="match status" value="1"/>
</dbReference>
<dbReference type="PANTHER" id="PTHR44167:SF24">
    <property type="entry name" value="SERINE_THREONINE-PROTEIN KINASE CHK2"/>
    <property type="match status" value="1"/>
</dbReference>
<evidence type="ECO:0000313" key="2">
    <source>
        <dbReference type="EMBL" id="MBM7584226.1"/>
    </source>
</evidence>
<keyword evidence="2" id="KW-0418">Kinase</keyword>
<dbReference type="EMBL" id="JAFBDZ010000001">
    <property type="protein sequence ID" value="MBM7584226.1"/>
    <property type="molecule type" value="Genomic_DNA"/>
</dbReference>
<sequence length="259" mass="30741">MITSIWKGLINSFEKKYSYGDAIDHYVVVKELGKGSYGTSYLVRDRNTKQRYVLKRLRPYKRFFNNGQNFIEYEASILRNISHSSFPSVFSQGVEGKSPYFVMEYKEGKTFETLVFKDKMCFDEKSSAQIVLKLIKLVGFIHENGYVHRDLRLPNIIWNQEELSIIDFGLCTRIQSTSHIEVHKQKDYMRERAVTSDFYALGHFYLFLLYSCYHDFDLKEKSWEEELDISSRTRQVLRKLLGIEEPYKDYKEIITDLSR</sequence>
<dbReference type="SMART" id="SM00220">
    <property type="entry name" value="S_TKc"/>
    <property type="match status" value="1"/>
</dbReference>
<dbReference type="InterPro" id="IPR000719">
    <property type="entry name" value="Prot_kinase_dom"/>
</dbReference>
<dbReference type="GO" id="GO:0004674">
    <property type="term" value="F:protein serine/threonine kinase activity"/>
    <property type="evidence" value="ECO:0007669"/>
    <property type="project" value="UniProtKB-EC"/>
</dbReference>
<name>A0ABS2N8N6_9BACI</name>
<protein>
    <submittedName>
        <fullName evidence="2">Serine/threonine-protein kinase</fullName>
        <ecNumber evidence="2">2.7.11.1</ecNumber>
    </submittedName>
</protein>
<evidence type="ECO:0000259" key="1">
    <source>
        <dbReference type="PROSITE" id="PS50011"/>
    </source>
</evidence>
<proteinExistence type="predicted"/>
<dbReference type="Pfam" id="PF00069">
    <property type="entry name" value="Pkinase"/>
    <property type="match status" value="1"/>
</dbReference>
<dbReference type="PANTHER" id="PTHR44167">
    <property type="entry name" value="OVARIAN-SPECIFIC SERINE/THREONINE-PROTEIN KINASE LOK-RELATED"/>
    <property type="match status" value="1"/>
</dbReference>
<organism evidence="2 3">
    <name type="scientific">Rossellomorea pakistanensis</name>
    <dbReference type="NCBI Taxonomy" id="992288"/>
    <lineage>
        <taxon>Bacteria</taxon>
        <taxon>Bacillati</taxon>
        <taxon>Bacillota</taxon>
        <taxon>Bacilli</taxon>
        <taxon>Bacillales</taxon>
        <taxon>Bacillaceae</taxon>
        <taxon>Rossellomorea</taxon>
    </lineage>
</organism>
<gene>
    <name evidence="2" type="ORF">JOC86_000763</name>
</gene>